<dbReference type="Proteomes" id="UP000237000">
    <property type="component" value="Unassembled WGS sequence"/>
</dbReference>
<reference evidence="2" key="1">
    <citation type="submission" date="2016-06" db="EMBL/GenBank/DDBJ databases">
        <title>Parallel loss of symbiosis genes in relatives of nitrogen-fixing non-legume Parasponia.</title>
        <authorList>
            <person name="Van Velzen R."/>
            <person name="Holmer R."/>
            <person name="Bu F."/>
            <person name="Rutten L."/>
            <person name="Van Zeijl A."/>
            <person name="Liu W."/>
            <person name="Santuari L."/>
            <person name="Cao Q."/>
            <person name="Sharma T."/>
            <person name="Shen D."/>
            <person name="Roswanjaya Y."/>
            <person name="Wardhani T."/>
            <person name="Kalhor M.S."/>
            <person name="Jansen J."/>
            <person name="Van den Hoogen J."/>
            <person name="Gungor B."/>
            <person name="Hartog M."/>
            <person name="Hontelez J."/>
            <person name="Verver J."/>
            <person name="Yang W.-C."/>
            <person name="Schijlen E."/>
            <person name="Repin R."/>
            <person name="Schilthuizen M."/>
            <person name="Schranz E."/>
            <person name="Heidstra R."/>
            <person name="Miyata K."/>
            <person name="Fedorova E."/>
            <person name="Kohlen W."/>
            <person name="Bisseling T."/>
            <person name="Smit S."/>
            <person name="Geurts R."/>
        </authorList>
    </citation>
    <scope>NUCLEOTIDE SEQUENCE [LARGE SCALE GENOMIC DNA]</scope>
    <source>
        <strain evidence="2">cv. RG33-2</strain>
    </source>
</reference>
<sequence>MKWVLSLKAQNLWAFGSHVDEFLDHKTAVPIDLSVELTHHRADPSTINTNVFSFLLRTPGFNPNTSC</sequence>
<dbReference type="InParanoid" id="A0A2P5FGQ5"/>
<accession>A0A2P5FGQ5</accession>
<proteinExistence type="predicted"/>
<name>A0A2P5FGQ5_TREOI</name>
<keyword evidence="2" id="KW-1185">Reference proteome</keyword>
<comment type="caution">
    <text evidence="1">The sequence shown here is derived from an EMBL/GenBank/DDBJ whole genome shotgun (WGS) entry which is preliminary data.</text>
</comment>
<evidence type="ECO:0000313" key="2">
    <source>
        <dbReference type="Proteomes" id="UP000237000"/>
    </source>
</evidence>
<evidence type="ECO:0000313" key="1">
    <source>
        <dbReference type="EMBL" id="PON96975.1"/>
    </source>
</evidence>
<dbReference type="OrthoDB" id="10317526at2759"/>
<protein>
    <submittedName>
        <fullName evidence="1">Uncharacterized protein</fullName>
    </submittedName>
</protein>
<dbReference type="AlphaFoldDB" id="A0A2P5FGQ5"/>
<dbReference type="EMBL" id="JXTC01000035">
    <property type="protein sequence ID" value="PON96975.1"/>
    <property type="molecule type" value="Genomic_DNA"/>
</dbReference>
<organism evidence="1 2">
    <name type="scientific">Trema orientale</name>
    <name type="common">Charcoal tree</name>
    <name type="synonym">Celtis orientalis</name>
    <dbReference type="NCBI Taxonomy" id="63057"/>
    <lineage>
        <taxon>Eukaryota</taxon>
        <taxon>Viridiplantae</taxon>
        <taxon>Streptophyta</taxon>
        <taxon>Embryophyta</taxon>
        <taxon>Tracheophyta</taxon>
        <taxon>Spermatophyta</taxon>
        <taxon>Magnoliopsida</taxon>
        <taxon>eudicotyledons</taxon>
        <taxon>Gunneridae</taxon>
        <taxon>Pentapetalae</taxon>
        <taxon>rosids</taxon>
        <taxon>fabids</taxon>
        <taxon>Rosales</taxon>
        <taxon>Cannabaceae</taxon>
        <taxon>Trema</taxon>
    </lineage>
</organism>
<gene>
    <name evidence="1" type="ORF">TorRG33x02_073540</name>
</gene>